<organism evidence="2">
    <name type="scientific">marine metagenome</name>
    <dbReference type="NCBI Taxonomy" id="408172"/>
    <lineage>
        <taxon>unclassified sequences</taxon>
        <taxon>metagenomes</taxon>
        <taxon>ecological metagenomes</taxon>
    </lineage>
</organism>
<feature type="transmembrane region" description="Helical" evidence="1">
    <location>
        <begin position="41"/>
        <end position="61"/>
    </location>
</feature>
<dbReference type="EMBL" id="UINC01099449">
    <property type="protein sequence ID" value="SVC58736.1"/>
    <property type="molecule type" value="Genomic_DNA"/>
</dbReference>
<accession>A0A382NCF1</accession>
<evidence type="ECO:0000313" key="2">
    <source>
        <dbReference type="EMBL" id="SVC58736.1"/>
    </source>
</evidence>
<keyword evidence="1" id="KW-1133">Transmembrane helix</keyword>
<dbReference type="Pfam" id="PF11086">
    <property type="entry name" value="DUF2878"/>
    <property type="match status" value="1"/>
</dbReference>
<proteinExistence type="predicted"/>
<dbReference type="AlphaFoldDB" id="A0A382NCF1"/>
<gene>
    <name evidence="2" type="ORF">METZ01_LOCUS311590</name>
</gene>
<protein>
    <submittedName>
        <fullName evidence="2">Uncharacterized protein</fullName>
    </submittedName>
</protein>
<reference evidence="2" key="1">
    <citation type="submission" date="2018-05" db="EMBL/GenBank/DDBJ databases">
        <authorList>
            <person name="Lanie J.A."/>
            <person name="Ng W.-L."/>
            <person name="Kazmierczak K.M."/>
            <person name="Andrzejewski T.M."/>
            <person name="Davidsen T.M."/>
            <person name="Wayne K.J."/>
            <person name="Tettelin H."/>
            <person name="Glass J.I."/>
            <person name="Rusch D."/>
            <person name="Podicherti R."/>
            <person name="Tsui H.-C.T."/>
            <person name="Winkler M.E."/>
        </authorList>
    </citation>
    <scope>NUCLEOTIDE SEQUENCE</scope>
</reference>
<keyword evidence="1" id="KW-0812">Transmembrane</keyword>
<sequence length="124" mass="13371">MLEARLAVAVAGIGTFIDGVQTTLGLLVFHVGQPTDWLAPFWMAVLWMLFAITLRYALWWLNNRPLAAADFGDIGCRRLPPDHGAQPGCSRHSWGGSYPIPSTAFPAVIASSPRNLGLAVTIAL</sequence>
<dbReference type="InterPro" id="IPR021306">
    <property type="entry name" value="DUF2878"/>
</dbReference>
<evidence type="ECO:0000256" key="1">
    <source>
        <dbReference type="SAM" id="Phobius"/>
    </source>
</evidence>
<name>A0A382NCF1_9ZZZZ</name>
<keyword evidence="1" id="KW-0472">Membrane</keyword>